<keyword evidence="5" id="KW-0539">Nucleus</keyword>
<evidence type="ECO:0000313" key="9">
    <source>
        <dbReference type="Proteomes" id="UP000095038"/>
    </source>
</evidence>
<evidence type="ECO:0000256" key="3">
    <source>
        <dbReference type="ARBA" id="ARBA00022833"/>
    </source>
</evidence>
<evidence type="ECO:0000313" key="8">
    <source>
        <dbReference type="EMBL" id="ODV63029.1"/>
    </source>
</evidence>
<dbReference type="RefSeq" id="XP_020049336.1">
    <property type="nucleotide sequence ID" value="XM_020192687.1"/>
</dbReference>
<protein>
    <submittedName>
        <fullName evidence="8">HIT-like protein</fullName>
    </submittedName>
</protein>
<dbReference type="InterPro" id="IPR036265">
    <property type="entry name" value="HIT-like_sf"/>
</dbReference>
<dbReference type="EMBL" id="KV454476">
    <property type="protein sequence ID" value="ODV63029.1"/>
    <property type="molecule type" value="Genomic_DNA"/>
</dbReference>
<dbReference type="GO" id="GO:1990165">
    <property type="term" value="F:single-strand break-containing DNA binding"/>
    <property type="evidence" value="ECO:0007669"/>
    <property type="project" value="EnsemblFungi"/>
</dbReference>
<name>A0A1D2VN60_9ASCO</name>
<comment type="subcellular location">
    <subcellularLocation>
        <location evidence="1">Nucleus</location>
    </subcellularLocation>
</comment>
<evidence type="ECO:0000256" key="4">
    <source>
        <dbReference type="ARBA" id="ARBA00023125"/>
    </source>
</evidence>
<dbReference type="FunCoup" id="A0A1D2VN60">
    <property type="interactions" value="50"/>
</dbReference>
<dbReference type="GO" id="GO:0120108">
    <property type="term" value="F:DNA-3'-diphospho-5'-guanosine diphosphatase activity"/>
    <property type="evidence" value="ECO:0007669"/>
    <property type="project" value="EnsemblFungi"/>
</dbReference>
<evidence type="ECO:0000259" key="7">
    <source>
        <dbReference type="Pfam" id="PF16278"/>
    </source>
</evidence>
<evidence type="ECO:0000256" key="1">
    <source>
        <dbReference type="ARBA" id="ARBA00004123"/>
    </source>
</evidence>
<dbReference type="Proteomes" id="UP000095038">
    <property type="component" value="Unassembled WGS sequence"/>
</dbReference>
<dbReference type="GO" id="GO:0019002">
    <property type="term" value="F:GMP binding"/>
    <property type="evidence" value="ECO:0007669"/>
    <property type="project" value="EnsemblFungi"/>
</dbReference>
<dbReference type="InterPro" id="IPR011146">
    <property type="entry name" value="HIT-like"/>
</dbReference>
<dbReference type="GO" id="GO:0003725">
    <property type="term" value="F:double-stranded RNA binding"/>
    <property type="evidence" value="ECO:0007669"/>
    <property type="project" value="TreeGrafter"/>
</dbReference>
<keyword evidence="9" id="KW-1185">Reference proteome</keyword>
<accession>A0A1D2VN60</accession>
<dbReference type="Gene3D" id="3.30.428.10">
    <property type="entry name" value="HIT-like"/>
    <property type="match status" value="1"/>
</dbReference>
<gene>
    <name evidence="8" type="ORF">ASCRUDRAFT_74444</name>
</gene>
<evidence type="ECO:0000256" key="2">
    <source>
        <dbReference type="ARBA" id="ARBA00022723"/>
    </source>
</evidence>
<dbReference type="Pfam" id="PF16278">
    <property type="entry name" value="zf-C2HE"/>
    <property type="match status" value="1"/>
</dbReference>
<dbReference type="GO" id="GO:0008270">
    <property type="term" value="F:zinc ion binding"/>
    <property type="evidence" value="ECO:0007669"/>
    <property type="project" value="EnsemblFungi"/>
</dbReference>
<dbReference type="GO" id="GO:0003697">
    <property type="term" value="F:single-stranded DNA binding"/>
    <property type="evidence" value="ECO:0007669"/>
    <property type="project" value="EnsemblFungi"/>
</dbReference>
<dbReference type="GO" id="GO:0000012">
    <property type="term" value="P:single strand break repair"/>
    <property type="evidence" value="ECO:0007669"/>
    <property type="project" value="TreeGrafter"/>
</dbReference>
<dbReference type="GeneID" id="30966323"/>
<proteinExistence type="predicted"/>
<dbReference type="GO" id="GO:0033699">
    <property type="term" value="F:DNA 5'-adenosine monophosphate hydrolase activity"/>
    <property type="evidence" value="ECO:0007669"/>
    <property type="project" value="EnsemblFungi"/>
</dbReference>
<feature type="domain" description="HIT" evidence="6">
    <location>
        <begin position="21"/>
        <end position="133"/>
    </location>
</feature>
<keyword evidence="2" id="KW-0479">Metal-binding</keyword>
<dbReference type="GO" id="GO:1905108">
    <property type="term" value="F:guanosine binding"/>
    <property type="evidence" value="ECO:0007669"/>
    <property type="project" value="EnsemblFungi"/>
</dbReference>
<keyword evidence="3" id="KW-0862">Zinc</keyword>
<sequence>MKSNNSFRSALNCYIKHPEKYPNDVLYYDSDFTVVYDKYPKAQVHLLVLPRDLIKTTQSPFLVFNYKNDPDKVFQNQLLLCIEKTKPIAIQQLVIKFPFLIQQSLNFDEYFKVGFHAIPSLSNLHVHVISKDNLSERLKTKKHYISFNSPFLLNLYDLIKNNALNQRDINSDEFFNIAKEMKKIMAQDMKCWKCGLNFRNDFKKLKDHLVIEANAIYKEDREKIKS</sequence>
<keyword evidence="4" id="KW-0238">DNA-binding</keyword>
<dbReference type="Pfam" id="PF01230">
    <property type="entry name" value="HIT"/>
    <property type="match status" value="1"/>
</dbReference>
<dbReference type="PANTHER" id="PTHR12486:SF4">
    <property type="entry name" value="APRATAXIN"/>
    <property type="match status" value="1"/>
</dbReference>
<dbReference type="OrthoDB" id="3512845at2759"/>
<dbReference type="STRING" id="1344418.A0A1D2VN60"/>
<dbReference type="InParanoid" id="A0A1D2VN60"/>
<dbReference type="InterPro" id="IPR032566">
    <property type="entry name" value="Znf-C2HE"/>
</dbReference>
<dbReference type="GO" id="GO:0005634">
    <property type="term" value="C:nucleus"/>
    <property type="evidence" value="ECO:0007669"/>
    <property type="project" value="UniProtKB-SubCell"/>
</dbReference>
<reference evidence="9" key="1">
    <citation type="submission" date="2016-05" db="EMBL/GenBank/DDBJ databases">
        <title>Comparative genomics of biotechnologically important yeasts.</title>
        <authorList>
            <consortium name="DOE Joint Genome Institute"/>
            <person name="Riley R."/>
            <person name="Haridas S."/>
            <person name="Wolfe K.H."/>
            <person name="Lopes M.R."/>
            <person name="Hittinger C.T."/>
            <person name="Goker M."/>
            <person name="Salamov A."/>
            <person name="Wisecaver J."/>
            <person name="Long T.M."/>
            <person name="Aerts A.L."/>
            <person name="Barry K."/>
            <person name="Choi C."/>
            <person name="Clum A."/>
            <person name="Coughlan A.Y."/>
            <person name="Deshpande S."/>
            <person name="Douglass A.P."/>
            <person name="Hanson S.J."/>
            <person name="Klenk H.-P."/>
            <person name="Labutti K."/>
            <person name="Lapidus A."/>
            <person name="Lindquist E."/>
            <person name="Lipzen A."/>
            <person name="Meier-Kolthoff J.P."/>
            <person name="Ohm R.A."/>
            <person name="Otillar R.P."/>
            <person name="Pangilinan J."/>
            <person name="Peng Y."/>
            <person name="Rokas A."/>
            <person name="Rosa C.A."/>
            <person name="Scheuner C."/>
            <person name="Sibirny A.A."/>
            <person name="Slot J.C."/>
            <person name="Stielow J.B."/>
            <person name="Sun H."/>
            <person name="Kurtzman C.P."/>
            <person name="Blackwell M."/>
            <person name="Grigoriev I.V."/>
            <person name="Jeffries T.W."/>
        </authorList>
    </citation>
    <scope>NUCLEOTIDE SEQUENCE [LARGE SCALE GENOMIC DNA]</scope>
    <source>
        <strain evidence="9">DSM 1968</strain>
    </source>
</reference>
<dbReference type="GO" id="GO:0006298">
    <property type="term" value="P:mismatch repair"/>
    <property type="evidence" value="ECO:0007669"/>
    <property type="project" value="EnsemblFungi"/>
</dbReference>
<dbReference type="GO" id="GO:0030983">
    <property type="term" value="F:mismatched DNA binding"/>
    <property type="evidence" value="ECO:0007669"/>
    <property type="project" value="EnsemblFungi"/>
</dbReference>
<dbReference type="SUPFAM" id="SSF54197">
    <property type="entry name" value="HIT-like"/>
    <property type="match status" value="1"/>
</dbReference>
<dbReference type="AlphaFoldDB" id="A0A1D2VN60"/>
<evidence type="ECO:0000259" key="6">
    <source>
        <dbReference type="Pfam" id="PF01230"/>
    </source>
</evidence>
<feature type="domain" description="Aprataxin C2HE/C2H2/C2HC zinc finger" evidence="7">
    <location>
        <begin position="148"/>
        <end position="213"/>
    </location>
</feature>
<evidence type="ECO:0000256" key="5">
    <source>
        <dbReference type="ARBA" id="ARBA00023242"/>
    </source>
</evidence>
<dbReference type="PANTHER" id="PTHR12486">
    <property type="entry name" value="APRATAXIN-RELATED"/>
    <property type="match status" value="1"/>
</dbReference>
<organism evidence="8 9">
    <name type="scientific">Ascoidea rubescens DSM 1968</name>
    <dbReference type="NCBI Taxonomy" id="1344418"/>
    <lineage>
        <taxon>Eukaryota</taxon>
        <taxon>Fungi</taxon>
        <taxon>Dikarya</taxon>
        <taxon>Ascomycota</taxon>
        <taxon>Saccharomycotina</taxon>
        <taxon>Saccharomycetes</taxon>
        <taxon>Ascoideaceae</taxon>
        <taxon>Ascoidea</taxon>
    </lineage>
</organism>